<dbReference type="Gene3D" id="2.60.40.1120">
    <property type="entry name" value="Carboxypeptidase-like, regulatory domain"/>
    <property type="match status" value="1"/>
</dbReference>
<dbReference type="SUPFAM" id="SSF49464">
    <property type="entry name" value="Carboxypeptidase regulatory domain-like"/>
    <property type="match status" value="1"/>
</dbReference>
<comment type="similarity">
    <text evidence="8 9">Belongs to the TonB-dependent receptor family.</text>
</comment>
<sequence length="980" mass="107953">MNLTTQKIKFLSVLFTLVSFTMSSQEKTVKGTVKDETGMPIPGASVLIKNTQFGARTDVDGSYALKVDDKNAILVFSYIGMKTIEIPVNGKNVVNINLVENIEKLNDVVVIGYGTQKKKDLTGSVSLIKSDDLKNRTNTQIGNLIQGQATGVQVLNSSGKPGQGLSIRIRGTSSILSGSEPLYVVDGVPTTDTRSINPADVESITILKDAASAAIYGASGANGVVLLTTKKGTSSKPRITYETYTGFSQAWKTLPVLNGEQYRDLVEELGLTTNWNLYNKNTDWQKEIFQTGNSTSHQMSIAGKSNDTNYYLSAGYLSQDGAVRSSEMKRINYKINLDQKINNWLSAGTRISYTKYSDVDIKDNTSVNSGGVLLGSLTTPSVIGIYNADGSFTNNPFQNWENPYASTDGLDRGYKSTRFLANLFLQAKLSKDLTFKTNYGIDNSSGVYESFLDPFRTGYGKALKGQAIRNSNQTDYFIFDNTLTYAKTLKKHKFDALLGTVMQKFEYENSSIETRNFASASIKTPNNGSELFAAKADKSEKSNTAFISRVNYSFNDKYLLTANFRADGSSVFGPNNRWGYFPSVSVGWKISKEKFLQDNKYISDLKLRMSYGIVGNDQITNYAYLGRIGSGANYPIGGTTQPGTYPSTIENLSLKWEESTQANVGVDFELFNGRIRLTADAYAKKTTDLLLNAPLPTTSGFDKAIQNVGEVQNRGFEVGLKTVNFDSAFKWESGFNISFNRNEVGNLSGEELYLGAISGRGEAVLVKKGLPLGSFFGYVFGGVDPATGNSYYIDKNGVSTFTPSEDDRRIIGDANPDFNFSVNNTFSYKSLSLQVFLEGSYGNDMLNATRIETEGMIDAKNQSTAVLDRWRQPGDITYIPRASFGNTDNSRISTRFIEDASYLRFKAVSLSYNFSKNITDKLNLENLRFYVTGENLITITKYSGFDPEVNAFGGSNTERGIDYGTYPQSRTIIFGFNVSF</sequence>
<dbReference type="NCBIfam" id="TIGR04057">
    <property type="entry name" value="SusC_RagA_signa"/>
    <property type="match status" value="1"/>
</dbReference>
<dbReference type="RefSeq" id="WP_110346674.1">
    <property type="nucleotide sequence ID" value="NZ_QJHL01000002.1"/>
</dbReference>
<comment type="subcellular location">
    <subcellularLocation>
        <location evidence="1 8">Cell outer membrane</location>
        <topology evidence="1 8">Multi-pass membrane protein</topology>
    </subcellularLocation>
</comment>
<dbReference type="Gene3D" id="2.40.170.20">
    <property type="entry name" value="TonB-dependent receptor, beta-barrel domain"/>
    <property type="match status" value="1"/>
</dbReference>
<proteinExistence type="inferred from homology"/>
<evidence type="ECO:0000256" key="2">
    <source>
        <dbReference type="ARBA" id="ARBA00022448"/>
    </source>
</evidence>
<dbReference type="GO" id="GO:0009279">
    <property type="term" value="C:cell outer membrane"/>
    <property type="evidence" value="ECO:0007669"/>
    <property type="project" value="UniProtKB-SubCell"/>
</dbReference>
<evidence type="ECO:0000313" key="13">
    <source>
        <dbReference type="Proteomes" id="UP000247681"/>
    </source>
</evidence>
<dbReference type="InterPro" id="IPR037066">
    <property type="entry name" value="Plug_dom_sf"/>
</dbReference>
<keyword evidence="5 9" id="KW-0798">TonB box</keyword>
<dbReference type="Gene3D" id="2.170.130.10">
    <property type="entry name" value="TonB-dependent receptor, plug domain"/>
    <property type="match status" value="1"/>
</dbReference>
<dbReference type="InterPro" id="IPR023997">
    <property type="entry name" value="TonB-dep_OMP_SusC/RagA_CS"/>
</dbReference>
<evidence type="ECO:0000256" key="1">
    <source>
        <dbReference type="ARBA" id="ARBA00004571"/>
    </source>
</evidence>
<evidence type="ECO:0000256" key="3">
    <source>
        <dbReference type="ARBA" id="ARBA00022452"/>
    </source>
</evidence>
<dbReference type="InterPro" id="IPR039426">
    <property type="entry name" value="TonB-dep_rcpt-like"/>
</dbReference>
<dbReference type="EMBL" id="QJHL01000002">
    <property type="protein sequence ID" value="PXY45165.1"/>
    <property type="molecule type" value="Genomic_DNA"/>
</dbReference>
<feature type="domain" description="TonB-dependent receptor-like beta-barrel" evidence="10">
    <location>
        <begin position="376"/>
        <end position="927"/>
    </location>
</feature>
<dbReference type="NCBIfam" id="TIGR04056">
    <property type="entry name" value="OMP_RagA_SusC"/>
    <property type="match status" value="1"/>
</dbReference>
<dbReference type="InterPro" id="IPR000531">
    <property type="entry name" value="Beta-barrel_TonB"/>
</dbReference>
<evidence type="ECO:0000259" key="10">
    <source>
        <dbReference type="Pfam" id="PF00593"/>
    </source>
</evidence>
<keyword evidence="13" id="KW-1185">Reference proteome</keyword>
<dbReference type="Pfam" id="PF00593">
    <property type="entry name" value="TonB_dep_Rec_b-barrel"/>
    <property type="match status" value="1"/>
</dbReference>
<keyword evidence="4 8" id="KW-0812">Transmembrane</keyword>
<keyword evidence="3 8" id="KW-1134">Transmembrane beta strand</keyword>
<organism evidence="12 13">
    <name type="scientific">Flavobacterium hydrophilum</name>
    <dbReference type="NCBI Taxonomy" id="2211445"/>
    <lineage>
        <taxon>Bacteria</taxon>
        <taxon>Pseudomonadati</taxon>
        <taxon>Bacteroidota</taxon>
        <taxon>Flavobacteriia</taxon>
        <taxon>Flavobacteriales</taxon>
        <taxon>Flavobacteriaceae</taxon>
        <taxon>Flavobacterium</taxon>
    </lineage>
</organism>
<dbReference type="PROSITE" id="PS52016">
    <property type="entry name" value="TONB_DEPENDENT_REC_3"/>
    <property type="match status" value="1"/>
</dbReference>
<evidence type="ECO:0000256" key="8">
    <source>
        <dbReference type="PROSITE-ProRule" id="PRU01360"/>
    </source>
</evidence>
<keyword evidence="6 8" id="KW-0472">Membrane</keyword>
<dbReference type="InterPro" id="IPR036942">
    <property type="entry name" value="Beta-barrel_TonB_sf"/>
</dbReference>
<evidence type="ECO:0000256" key="9">
    <source>
        <dbReference type="RuleBase" id="RU003357"/>
    </source>
</evidence>
<keyword evidence="12" id="KW-0675">Receptor</keyword>
<evidence type="ECO:0000256" key="5">
    <source>
        <dbReference type="ARBA" id="ARBA00023077"/>
    </source>
</evidence>
<gene>
    <name evidence="12" type="ORF">DMB68_10725</name>
</gene>
<dbReference type="SUPFAM" id="SSF56935">
    <property type="entry name" value="Porins"/>
    <property type="match status" value="1"/>
</dbReference>
<dbReference type="Pfam" id="PF13715">
    <property type="entry name" value="CarbopepD_reg_2"/>
    <property type="match status" value="1"/>
</dbReference>
<reference evidence="12 13" key="1">
    <citation type="submission" date="2018-05" db="EMBL/GenBank/DDBJ databases">
        <title>Flavobacterium sp. strain IMCC34758, incomplete genome.</title>
        <authorList>
            <person name="Joung Y."/>
        </authorList>
    </citation>
    <scope>NUCLEOTIDE SEQUENCE [LARGE SCALE GENOMIC DNA]</scope>
    <source>
        <strain evidence="12 13">IMCC34758</strain>
    </source>
</reference>
<dbReference type="InterPro" id="IPR023996">
    <property type="entry name" value="TonB-dep_OMP_SusC/RagA"/>
</dbReference>
<dbReference type="AlphaFoldDB" id="A0A2V4C1W7"/>
<evidence type="ECO:0000256" key="7">
    <source>
        <dbReference type="ARBA" id="ARBA00023237"/>
    </source>
</evidence>
<feature type="domain" description="TonB-dependent receptor plug" evidence="11">
    <location>
        <begin position="117"/>
        <end position="224"/>
    </location>
</feature>
<dbReference type="FunFam" id="2.170.130.10:FF:000008">
    <property type="entry name" value="SusC/RagA family TonB-linked outer membrane protein"/>
    <property type="match status" value="1"/>
</dbReference>
<dbReference type="OrthoDB" id="9768177at2"/>
<evidence type="ECO:0000256" key="4">
    <source>
        <dbReference type="ARBA" id="ARBA00022692"/>
    </source>
</evidence>
<evidence type="ECO:0000256" key="6">
    <source>
        <dbReference type="ARBA" id="ARBA00023136"/>
    </source>
</evidence>
<evidence type="ECO:0000259" key="11">
    <source>
        <dbReference type="Pfam" id="PF07715"/>
    </source>
</evidence>
<dbReference type="Pfam" id="PF07715">
    <property type="entry name" value="Plug"/>
    <property type="match status" value="1"/>
</dbReference>
<name>A0A2V4C1W7_9FLAO</name>
<dbReference type="InterPro" id="IPR008969">
    <property type="entry name" value="CarboxyPept-like_regulatory"/>
</dbReference>
<comment type="caution">
    <text evidence="12">The sequence shown here is derived from an EMBL/GenBank/DDBJ whole genome shotgun (WGS) entry which is preliminary data.</text>
</comment>
<dbReference type="InterPro" id="IPR012910">
    <property type="entry name" value="Plug_dom"/>
</dbReference>
<accession>A0A2V4C1W7</accession>
<keyword evidence="7 8" id="KW-0998">Cell outer membrane</keyword>
<dbReference type="Proteomes" id="UP000247681">
    <property type="component" value="Unassembled WGS sequence"/>
</dbReference>
<protein>
    <submittedName>
        <fullName evidence="12">TonB-dependent receptor</fullName>
    </submittedName>
</protein>
<keyword evidence="2 8" id="KW-0813">Transport</keyword>
<evidence type="ECO:0000313" key="12">
    <source>
        <dbReference type="EMBL" id="PXY45165.1"/>
    </source>
</evidence>